<dbReference type="GO" id="GO:0050661">
    <property type="term" value="F:NADP binding"/>
    <property type="evidence" value="ECO:0007669"/>
    <property type="project" value="InterPro"/>
</dbReference>
<dbReference type="PANTHER" id="PTHR43580:SF2">
    <property type="entry name" value="CYTOKINE-LIKE NUCLEAR FACTOR N-PAC"/>
    <property type="match status" value="1"/>
</dbReference>
<keyword evidence="3" id="KW-1185">Reference proteome</keyword>
<dbReference type="InterPro" id="IPR006115">
    <property type="entry name" value="6PGDH_NADP-bd"/>
</dbReference>
<protein>
    <recommendedName>
        <fullName evidence="1">6-phosphogluconate dehydrogenase NADP-binding domain-containing protein</fullName>
    </recommendedName>
</protein>
<sequence>MSAPQLARVSILGVGKMGAAAARRLAGLGYEVCVWNRSSDKARALASDRITVAETARDAVEAADLCIALLSTTDAVRQVVEECRGPSTLVLANLASGSPDDGRAVAAAVAEALPNATYVDGAYCGPPSALEQGTGQLFVSCAGGEKALDARAGAALRALGVTSFCAGVGAARALDYAVVDMAFVTLMSYASNAAMLEREGVDASVAVAAISHRLAAAPAALEAAAARMADRSDGAYESNPTATLATWRNFFDSRRPYLDKIGASRVLPDFCIDVLDRAGASGAHGGADVTRVQEVLRYNDG</sequence>
<evidence type="ECO:0000259" key="1">
    <source>
        <dbReference type="Pfam" id="PF03446"/>
    </source>
</evidence>
<dbReference type="PANTHER" id="PTHR43580">
    <property type="entry name" value="OXIDOREDUCTASE GLYR1-RELATED"/>
    <property type="match status" value="1"/>
</dbReference>
<dbReference type="OrthoDB" id="203169at2759"/>
<dbReference type="InterPro" id="IPR051265">
    <property type="entry name" value="HIBADH-related_NP60_sf"/>
</dbReference>
<dbReference type="Gene3D" id="1.10.1040.10">
    <property type="entry name" value="N-(1-d-carboxylethyl)-l-norvaline Dehydrogenase, domain 2"/>
    <property type="match status" value="1"/>
</dbReference>
<reference evidence="2" key="1">
    <citation type="submission" date="2021-11" db="EMBL/GenBank/DDBJ databases">
        <authorList>
            <consortium name="Genoscope - CEA"/>
            <person name="William W."/>
        </authorList>
    </citation>
    <scope>NUCLEOTIDE SEQUENCE</scope>
</reference>
<dbReference type="AlphaFoldDB" id="A0A8J2SWK8"/>
<dbReference type="Gene3D" id="3.40.50.720">
    <property type="entry name" value="NAD(P)-binding Rossmann-like Domain"/>
    <property type="match status" value="1"/>
</dbReference>
<name>A0A8J2SWK8_9STRA</name>
<organism evidence="2 3">
    <name type="scientific">Pelagomonas calceolata</name>
    <dbReference type="NCBI Taxonomy" id="35677"/>
    <lineage>
        <taxon>Eukaryota</taxon>
        <taxon>Sar</taxon>
        <taxon>Stramenopiles</taxon>
        <taxon>Ochrophyta</taxon>
        <taxon>Pelagophyceae</taxon>
        <taxon>Pelagomonadales</taxon>
        <taxon>Pelagomonadaceae</taxon>
        <taxon>Pelagomonas</taxon>
    </lineage>
</organism>
<dbReference type="SUPFAM" id="SSF51735">
    <property type="entry name" value="NAD(P)-binding Rossmann-fold domains"/>
    <property type="match status" value="1"/>
</dbReference>
<accession>A0A8J2SWK8</accession>
<dbReference type="InterPro" id="IPR013328">
    <property type="entry name" value="6PGD_dom2"/>
</dbReference>
<comment type="caution">
    <text evidence="2">The sequence shown here is derived from an EMBL/GenBank/DDBJ whole genome shotgun (WGS) entry which is preliminary data.</text>
</comment>
<dbReference type="InterPro" id="IPR036291">
    <property type="entry name" value="NAD(P)-bd_dom_sf"/>
</dbReference>
<evidence type="ECO:0000313" key="3">
    <source>
        <dbReference type="Proteomes" id="UP000789595"/>
    </source>
</evidence>
<proteinExistence type="predicted"/>
<gene>
    <name evidence="2" type="ORF">PECAL_6P04820</name>
</gene>
<feature type="domain" description="6-phosphogluconate dehydrogenase NADP-binding" evidence="1">
    <location>
        <begin position="9"/>
        <end position="163"/>
    </location>
</feature>
<dbReference type="Pfam" id="PF03446">
    <property type="entry name" value="NAD_binding_2"/>
    <property type="match status" value="1"/>
</dbReference>
<evidence type="ECO:0000313" key="2">
    <source>
        <dbReference type="EMBL" id="CAH0378885.1"/>
    </source>
</evidence>
<dbReference type="EMBL" id="CAKKNE010000006">
    <property type="protein sequence ID" value="CAH0378885.1"/>
    <property type="molecule type" value="Genomic_DNA"/>
</dbReference>
<dbReference type="Proteomes" id="UP000789595">
    <property type="component" value="Unassembled WGS sequence"/>
</dbReference>